<name>A0ABN2YY69_9ACTN</name>
<feature type="region of interest" description="Disordered" evidence="1">
    <location>
        <begin position="63"/>
        <end position="120"/>
    </location>
</feature>
<organism evidence="2 3">
    <name type="scientific">Streptomyces synnematoformans</name>
    <dbReference type="NCBI Taxonomy" id="415721"/>
    <lineage>
        <taxon>Bacteria</taxon>
        <taxon>Bacillati</taxon>
        <taxon>Actinomycetota</taxon>
        <taxon>Actinomycetes</taxon>
        <taxon>Kitasatosporales</taxon>
        <taxon>Streptomycetaceae</taxon>
        <taxon>Streptomyces</taxon>
    </lineage>
</organism>
<comment type="caution">
    <text evidence="2">The sequence shown here is derived from an EMBL/GenBank/DDBJ whole genome shotgun (WGS) entry which is preliminary data.</text>
</comment>
<accession>A0ABN2YY69</accession>
<evidence type="ECO:0000313" key="3">
    <source>
        <dbReference type="Proteomes" id="UP001500443"/>
    </source>
</evidence>
<evidence type="ECO:0000313" key="2">
    <source>
        <dbReference type="EMBL" id="GAA2133492.1"/>
    </source>
</evidence>
<sequence>MSSRLSGPSGIPRAPGRVDFSLIGELRRTNFAPLRAMRKKTRTRAAAVAELRRKCLRDGVQRPVACPATSGNTPAAAAARRRVPAPPDTWGHPAGDPAKRRWPPPTRLGGDPDPPAEHVE</sequence>
<proteinExistence type="predicted"/>
<evidence type="ECO:0000256" key="1">
    <source>
        <dbReference type="SAM" id="MobiDB-lite"/>
    </source>
</evidence>
<reference evidence="2 3" key="1">
    <citation type="journal article" date="2019" name="Int. J. Syst. Evol. Microbiol.">
        <title>The Global Catalogue of Microorganisms (GCM) 10K type strain sequencing project: providing services to taxonomists for standard genome sequencing and annotation.</title>
        <authorList>
            <consortium name="The Broad Institute Genomics Platform"/>
            <consortium name="The Broad Institute Genome Sequencing Center for Infectious Disease"/>
            <person name="Wu L."/>
            <person name="Ma J."/>
        </authorList>
    </citation>
    <scope>NUCLEOTIDE SEQUENCE [LARGE SCALE GENOMIC DNA]</scope>
    <source>
        <strain evidence="2 3">JCM 15481</strain>
    </source>
</reference>
<protein>
    <submittedName>
        <fullName evidence="2">Uncharacterized protein</fullName>
    </submittedName>
</protein>
<gene>
    <name evidence="2" type="ORF">GCM10009802_41960</name>
</gene>
<keyword evidence="3" id="KW-1185">Reference proteome</keyword>
<dbReference type="EMBL" id="BAAAPF010000152">
    <property type="protein sequence ID" value="GAA2133492.1"/>
    <property type="molecule type" value="Genomic_DNA"/>
</dbReference>
<dbReference type="Proteomes" id="UP001500443">
    <property type="component" value="Unassembled WGS sequence"/>
</dbReference>